<organism evidence="1 2">
    <name type="scientific">Pinctada imbricata</name>
    <name type="common">Atlantic pearl-oyster</name>
    <name type="synonym">Pinctada martensii</name>
    <dbReference type="NCBI Taxonomy" id="66713"/>
    <lineage>
        <taxon>Eukaryota</taxon>
        <taxon>Metazoa</taxon>
        <taxon>Spiralia</taxon>
        <taxon>Lophotrochozoa</taxon>
        <taxon>Mollusca</taxon>
        <taxon>Bivalvia</taxon>
        <taxon>Autobranchia</taxon>
        <taxon>Pteriomorphia</taxon>
        <taxon>Pterioida</taxon>
        <taxon>Pterioidea</taxon>
        <taxon>Pteriidae</taxon>
        <taxon>Pinctada</taxon>
    </lineage>
</organism>
<gene>
    <name evidence="1" type="ORF">FSP39_001165</name>
</gene>
<reference evidence="1" key="1">
    <citation type="submission" date="2019-08" db="EMBL/GenBank/DDBJ databases">
        <title>The improved chromosome-level genome for the pearl oyster Pinctada fucata martensii using PacBio sequencing and Hi-C.</title>
        <authorList>
            <person name="Zheng Z."/>
        </authorList>
    </citation>
    <scope>NUCLEOTIDE SEQUENCE</scope>
    <source>
        <strain evidence="1">ZZ-2019</strain>
        <tissue evidence="1">Adductor muscle</tissue>
    </source>
</reference>
<protein>
    <submittedName>
        <fullName evidence="1">Uncharacterized protein</fullName>
    </submittedName>
</protein>
<name>A0AA88XJR9_PINIB</name>
<keyword evidence="2" id="KW-1185">Reference proteome</keyword>
<dbReference type="EMBL" id="VSWD01000011">
    <property type="protein sequence ID" value="KAK3087064.1"/>
    <property type="molecule type" value="Genomic_DNA"/>
</dbReference>
<proteinExistence type="predicted"/>
<comment type="caution">
    <text evidence="1">The sequence shown here is derived from an EMBL/GenBank/DDBJ whole genome shotgun (WGS) entry which is preliminary data.</text>
</comment>
<evidence type="ECO:0000313" key="2">
    <source>
        <dbReference type="Proteomes" id="UP001186944"/>
    </source>
</evidence>
<evidence type="ECO:0000313" key="1">
    <source>
        <dbReference type="EMBL" id="KAK3087064.1"/>
    </source>
</evidence>
<dbReference type="Proteomes" id="UP001186944">
    <property type="component" value="Unassembled WGS sequence"/>
</dbReference>
<sequence>MYSGRLGNVRRQEASHRKFMCVMNEMVRNRHDLNTTYIKKELNYNTQQQDRSAVMVKRDMVQRKILQKCMEMRREDTLVSENRNLYGHYGGRSMNAFSKDIDSFLEERNPKRQKQRKMDDMMKTSRENGMVLGSAKMKEKVRGFLTERLGVKYPDENVNHKPKTKDDIAFKRTANDDDVPKITISALFKPSFLPSIKRKGRNLDVLDSESTPRGESMSVEDARRILYPGDDKHKNCRRCYHVHKVPQFVKMDRSPRTMEPKLVLERNLFAFPEIRQRNKLVT</sequence>
<accession>A0AA88XJR9</accession>
<dbReference type="AlphaFoldDB" id="A0AA88XJR9"/>